<evidence type="ECO:0000313" key="1">
    <source>
        <dbReference type="EnsemblPlants" id="Solyc07g032070.2.1.1"/>
    </source>
</evidence>
<name>A0A3Q7HAF4_SOLLC</name>
<sequence length="22" mass="2426">MFIVIYQGSAALSLFPIKVSLK</sequence>
<evidence type="ECO:0000313" key="2">
    <source>
        <dbReference type="Proteomes" id="UP000004994"/>
    </source>
</evidence>
<accession>A0A3Q7HAF4</accession>
<dbReference type="PaxDb" id="4081-Solyc07g032070.1.1"/>
<dbReference type="Gramene" id="Solyc07g032070.2.1">
    <property type="protein sequence ID" value="Solyc07g032070.2.1.1"/>
    <property type="gene ID" value="Solyc07g032070.2"/>
</dbReference>
<protein>
    <submittedName>
        <fullName evidence="1">Uncharacterized protein</fullName>
    </submittedName>
</protein>
<dbReference type="AlphaFoldDB" id="A0A3Q7HAF4"/>
<keyword evidence="2" id="KW-1185">Reference proteome</keyword>
<organism evidence="1">
    <name type="scientific">Solanum lycopersicum</name>
    <name type="common">Tomato</name>
    <name type="synonym">Lycopersicon esculentum</name>
    <dbReference type="NCBI Taxonomy" id="4081"/>
    <lineage>
        <taxon>Eukaryota</taxon>
        <taxon>Viridiplantae</taxon>
        <taxon>Streptophyta</taxon>
        <taxon>Embryophyta</taxon>
        <taxon>Tracheophyta</taxon>
        <taxon>Spermatophyta</taxon>
        <taxon>Magnoliopsida</taxon>
        <taxon>eudicotyledons</taxon>
        <taxon>Gunneridae</taxon>
        <taxon>Pentapetalae</taxon>
        <taxon>asterids</taxon>
        <taxon>lamiids</taxon>
        <taxon>Solanales</taxon>
        <taxon>Solanaceae</taxon>
        <taxon>Solanoideae</taxon>
        <taxon>Solaneae</taxon>
        <taxon>Solanum</taxon>
        <taxon>Solanum subgen. Lycopersicon</taxon>
    </lineage>
</organism>
<dbReference type="Proteomes" id="UP000004994">
    <property type="component" value="Chromosome 7"/>
</dbReference>
<dbReference type="InParanoid" id="A0A3Q7HAF4"/>
<proteinExistence type="predicted"/>
<reference evidence="1" key="1">
    <citation type="journal article" date="2012" name="Nature">
        <title>The tomato genome sequence provides insights into fleshy fruit evolution.</title>
        <authorList>
            <consortium name="Tomato Genome Consortium"/>
        </authorList>
    </citation>
    <scope>NUCLEOTIDE SEQUENCE [LARGE SCALE GENOMIC DNA]</scope>
    <source>
        <strain evidence="1">cv. Heinz 1706</strain>
    </source>
</reference>
<reference evidence="1" key="2">
    <citation type="submission" date="2019-01" db="UniProtKB">
        <authorList>
            <consortium name="EnsemblPlants"/>
        </authorList>
    </citation>
    <scope>IDENTIFICATION</scope>
    <source>
        <strain evidence="1">cv. Heinz 1706</strain>
    </source>
</reference>
<dbReference type="EnsemblPlants" id="Solyc07g032070.2.1">
    <property type="protein sequence ID" value="Solyc07g032070.2.1.1"/>
    <property type="gene ID" value="Solyc07g032070.2"/>
</dbReference>